<sequence length="916" mass="98942">MTDAHRPPPTLPLPFRMTPCAQAVAIVLALGAQAATAEEVVTPAPARILVTGSSIKRIQGETALPVQTIKKDDIIKSGATTAAELMKMISANNAPLTDGASITDNTGGQRGFNGANLRGIGVSSTLVLLNGRRMANFASPGDSAGVDLKNIPAGAVERVEILKDGASAIYGTDAIGGVINFITRKDYVGADVNVYASTTQEGGAGKTAASVGGGYGDLNTDRFNVFGVFDYQKLDSLRSTQREFLKERPLATNLPFYMSSRTDPANIRLTSKQRSDLQAAGYLIGGEAVTERTINPFSPACNPPATIYAANQVSQGCSYDYMQDTEIYPEQETMGFLGRGVYRINERTDISLELMKNQTTTTYVSSPNPLQITGVPVSVVNGWLGDRALPTSGNVELRQRVTEGGNRSNEVVSDAQRFVLALTGGVGGWDYDLGLNYASNETSDRMVNGYFLYDEFVAGIKGGQINPFGPSPAAGKSLIDSIKVDEVGRRSKGVTTSIDGKLTGSLMSLGGGELGLATGFEFRRETADFTPSALLNSNNIAGDRSSSGATLEATSNSRNISSLFAELNAPFTQQLEVQFALRYDNYSDVGNTVNPKLGVRWQPSKSLLVRGSAGTGFRAPTFSELYRPTSFGSSSAILPDPGCVAAGNALVDCTDQVPVERRSNADLKPEKSQQFSFGFVFEPLRNTSVSVDYWNIKKKDIISGLAEEIILENLDKYEAPYVTRDADGFITNMVLQKQNQGVLKTSGIDFEGAWRSDATLYGRFGAKFSGTWVLEYKRQFGSEEFVDNVGRFLVDQVVQEWRHRLSFDWELGQVGLTVSNSFSSGYTDHNKAVDPNAAGGDGALLPPRDVSSYSTWDLVGNWNVSKALKLRAGVLNLFDTAPPFSNQSYYFLSTYDPTYTDPRGRTYYLSANYSFR</sequence>
<evidence type="ECO:0000256" key="5">
    <source>
        <dbReference type="ARBA" id="ARBA00022692"/>
    </source>
</evidence>
<keyword evidence="4 10" id="KW-1134">Transmembrane beta strand</keyword>
<proteinExistence type="inferred from homology"/>
<protein>
    <submittedName>
        <fullName evidence="15">TonB-dependent receptor</fullName>
    </submittedName>
</protein>
<evidence type="ECO:0000256" key="8">
    <source>
        <dbReference type="ARBA" id="ARBA00023170"/>
    </source>
</evidence>
<reference evidence="15 16" key="1">
    <citation type="submission" date="2021-02" db="EMBL/GenBank/DDBJ databases">
        <title>Niveibacterium changnyeongensis HC41.</title>
        <authorList>
            <person name="Kang M."/>
        </authorList>
    </citation>
    <scope>NUCLEOTIDE SEQUENCE [LARGE SCALE GENOMIC DNA]</scope>
    <source>
        <strain evidence="15 16">HC41</strain>
    </source>
</reference>
<evidence type="ECO:0000256" key="4">
    <source>
        <dbReference type="ARBA" id="ARBA00022452"/>
    </source>
</evidence>
<feature type="signal peptide" evidence="12">
    <location>
        <begin position="1"/>
        <end position="37"/>
    </location>
</feature>
<evidence type="ECO:0000313" key="16">
    <source>
        <dbReference type="Proteomes" id="UP000663570"/>
    </source>
</evidence>
<dbReference type="Pfam" id="PF07715">
    <property type="entry name" value="Plug"/>
    <property type="match status" value="1"/>
</dbReference>
<evidence type="ECO:0000259" key="14">
    <source>
        <dbReference type="Pfam" id="PF07715"/>
    </source>
</evidence>
<keyword evidence="6 11" id="KW-0798">TonB box</keyword>
<dbReference type="InterPro" id="IPR000531">
    <property type="entry name" value="Beta-barrel_TonB"/>
</dbReference>
<dbReference type="Gene3D" id="2.170.130.10">
    <property type="entry name" value="TonB-dependent receptor, plug domain"/>
    <property type="match status" value="1"/>
</dbReference>
<evidence type="ECO:0000256" key="11">
    <source>
        <dbReference type="RuleBase" id="RU003357"/>
    </source>
</evidence>
<dbReference type="InterPro" id="IPR039426">
    <property type="entry name" value="TonB-dep_rcpt-like"/>
</dbReference>
<dbReference type="InterPro" id="IPR037066">
    <property type="entry name" value="Plug_dom_sf"/>
</dbReference>
<dbReference type="PANTHER" id="PTHR47234">
    <property type="match status" value="1"/>
</dbReference>
<dbReference type="Proteomes" id="UP000663570">
    <property type="component" value="Chromosome"/>
</dbReference>
<comment type="similarity">
    <text evidence="2 10 11">Belongs to the TonB-dependent receptor family.</text>
</comment>
<keyword evidence="9 10" id="KW-0998">Cell outer membrane</keyword>
<evidence type="ECO:0000256" key="6">
    <source>
        <dbReference type="ARBA" id="ARBA00023077"/>
    </source>
</evidence>
<keyword evidence="3 10" id="KW-0813">Transport</keyword>
<evidence type="ECO:0000256" key="3">
    <source>
        <dbReference type="ARBA" id="ARBA00022448"/>
    </source>
</evidence>
<feature type="chain" id="PRO_5045265740" evidence="12">
    <location>
        <begin position="38"/>
        <end position="916"/>
    </location>
</feature>
<evidence type="ECO:0000313" key="15">
    <source>
        <dbReference type="EMBL" id="QSI78473.1"/>
    </source>
</evidence>
<dbReference type="InterPro" id="IPR012910">
    <property type="entry name" value="Plug_dom"/>
</dbReference>
<evidence type="ECO:0000256" key="9">
    <source>
        <dbReference type="ARBA" id="ARBA00023237"/>
    </source>
</evidence>
<dbReference type="EMBL" id="CP071060">
    <property type="protein sequence ID" value="QSI78473.1"/>
    <property type="molecule type" value="Genomic_DNA"/>
</dbReference>
<keyword evidence="8 15" id="KW-0675">Receptor</keyword>
<dbReference type="CDD" id="cd01347">
    <property type="entry name" value="ligand_gated_channel"/>
    <property type="match status" value="1"/>
</dbReference>
<name>A0ABX7M9S8_9RHOO</name>
<dbReference type="PROSITE" id="PS52016">
    <property type="entry name" value="TONB_DEPENDENT_REC_3"/>
    <property type="match status" value="1"/>
</dbReference>
<dbReference type="SUPFAM" id="SSF56935">
    <property type="entry name" value="Porins"/>
    <property type="match status" value="1"/>
</dbReference>
<evidence type="ECO:0000256" key="1">
    <source>
        <dbReference type="ARBA" id="ARBA00004571"/>
    </source>
</evidence>
<dbReference type="RefSeq" id="WP_206255825.1">
    <property type="nucleotide sequence ID" value="NZ_CP071060.1"/>
</dbReference>
<dbReference type="Gene3D" id="2.40.170.20">
    <property type="entry name" value="TonB-dependent receptor, beta-barrel domain"/>
    <property type="match status" value="1"/>
</dbReference>
<keyword evidence="12" id="KW-0732">Signal</keyword>
<keyword evidence="7 10" id="KW-0472">Membrane</keyword>
<evidence type="ECO:0000256" key="10">
    <source>
        <dbReference type="PROSITE-ProRule" id="PRU01360"/>
    </source>
</evidence>
<keyword evidence="16" id="KW-1185">Reference proteome</keyword>
<dbReference type="PANTHER" id="PTHR47234:SF2">
    <property type="entry name" value="TONB-DEPENDENT RECEPTOR"/>
    <property type="match status" value="1"/>
</dbReference>
<keyword evidence="5 10" id="KW-0812">Transmembrane</keyword>
<organism evidence="15 16">
    <name type="scientific">Niveibacterium microcysteis</name>
    <dbReference type="NCBI Taxonomy" id="2811415"/>
    <lineage>
        <taxon>Bacteria</taxon>
        <taxon>Pseudomonadati</taxon>
        <taxon>Pseudomonadota</taxon>
        <taxon>Betaproteobacteria</taxon>
        <taxon>Rhodocyclales</taxon>
        <taxon>Rhodocyclaceae</taxon>
        <taxon>Niveibacterium</taxon>
    </lineage>
</organism>
<evidence type="ECO:0000256" key="12">
    <source>
        <dbReference type="SAM" id="SignalP"/>
    </source>
</evidence>
<evidence type="ECO:0000259" key="13">
    <source>
        <dbReference type="Pfam" id="PF00593"/>
    </source>
</evidence>
<feature type="domain" description="TonB-dependent receptor plug" evidence="14">
    <location>
        <begin position="61"/>
        <end position="178"/>
    </location>
</feature>
<dbReference type="Pfam" id="PF00593">
    <property type="entry name" value="TonB_dep_Rec_b-barrel"/>
    <property type="match status" value="1"/>
</dbReference>
<evidence type="ECO:0000256" key="7">
    <source>
        <dbReference type="ARBA" id="ARBA00023136"/>
    </source>
</evidence>
<comment type="subcellular location">
    <subcellularLocation>
        <location evidence="1 10">Cell outer membrane</location>
        <topology evidence="1 10">Multi-pass membrane protein</topology>
    </subcellularLocation>
</comment>
<dbReference type="InterPro" id="IPR036942">
    <property type="entry name" value="Beta-barrel_TonB_sf"/>
</dbReference>
<evidence type="ECO:0000256" key="2">
    <source>
        <dbReference type="ARBA" id="ARBA00009810"/>
    </source>
</evidence>
<accession>A0ABX7M9S8</accession>
<feature type="domain" description="TonB-dependent receptor-like beta-barrel" evidence="13">
    <location>
        <begin position="402"/>
        <end position="877"/>
    </location>
</feature>
<gene>
    <name evidence="15" type="ORF">JY500_07635</name>
</gene>